<dbReference type="AlphaFoldDB" id="A0AAW0B8J0"/>
<feature type="transmembrane region" description="Helical" evidence="2">
    <location>
        <begin position="164"/>
        <end position="182"/>
    </location>
</feature>
<feature type="transmembrane region" description="Helical" evidence="2">
    <location>
        <begin position="342"/>
        <end position="363"/>
    </location>
</feature>
<keyword evidence="2" id="KW-0812">Transmembrane</keyword>
<evidence type="ECO:0000256" key="2">
    <source>
        <dbReference type="SAM" id="Phobius"/>
    </source>
</evidence>
<organism evidence="3 4">
    <name type="scientific">Paramarasmius palmivorus</name>
    <dbReference type="NCBI Taxonomy" id="297713"/>
    <lineage>
        <taxon>Eukaryota</taxon>
        <taxon>Fungi</taxon>
        <taxon>Dikarya</taxon>
        <taxon>Basidiomycota</taxon>
        <taxon>Agaricomycotina</taxon>
        <taxon>Agaricomycetes</taxon>
        <taxon>Agaricomycetidae</taxon>
        <taxon>Agaricales</taxon>
        <taxon>Marasmiineae</taxon>
        <taxon>Marasmiaceae</taxon>
        <taxon>Paramarasmius</taxon>
    </lineage>
</organism>
<dbReference type="PANTHER" id="PTHR35043:SF8">
    <property type="entry name" value="DUF4220 DOMAIN-CONTAINING PROTEIN"/>
    <property type="match status" value="1"/>
</dbReference>
<sequence>MVVALLVPEFMILWAMRQREKAKEIRERFKKYGWSMTHGFFVIMGGFSLYDGDKFCGYLWDRDRGWDEYRRPYDGQAERYLEEIRLHYENYQSFCLGQLKQKDQDNLSTRPQSNEHHVDPTKSTQEKKTLPGSPEASTLLEFLIAKGYINLNEDEIKDKSHADFIAKFIAVVQTAWFILQVIARAVEGFAITELEIITVAFAIINFGTYFLWWNKPLQVNYPVKVYWRHQEAKIGRTQEDVPLSGAVSAAAGDKDPYVVVSWMLRLIFLPVRILWRIFWLCYKILLDEDDSNRAISISSRFDKESPVYLYIVVYGIAAGFGAIHCIPWVFQFPTHTEQLLWRISAVAVAVAPIAGGVSHGYMAHTPNTFLDWKDLAMFAVIMILALAYAVFRLTLLVIAFTTLRTFLRAHIKQFNGLRSSRTLDDFSMLNPSFHSANGTAQLIRLAGSTSRGYFVIPTRLVVFNRAFSSMHPFAPRL</sequence>
<feature type="transmembrane region" description="Helical" evidence="2">
    <location>
        <begin position="194"/>
        <end position="212"/>
    </location>
</feature>
<proteinExistence type="predicted"/>
<evidence type="ECO:0000256" key="1">
    <source>
        <dbReference type="SAM" id="MobiDB-lite"/>
    </source>
</evidence>
<feature type="region of interest" description="Disordered" evidence="1">
    <location>
        <begin position="105"/>
        <end position="133"/>
    </location>
</feature>
<dbReference type="Proteomes" id="UP001383192">
    <property type="component" value="Unassembled WGS sequence"/>
</dbReference>
<gene>
    <name evidence="3" type="ORF">VNI00_017225</name>
</gene>
<keyword evidence="2" id="KW-0472">Membrane</keyword>
<evidence type="ECO:0000313" key="4">
    <source>
        <dbReference type="Proteomes" id="UP001383192"/>
    </source>
</evidence>
<accession>A0AAW0B8J0</accession>
<keyword evidence="4" id="KW-1185">Reference proteome</keyword>
<comment type="caution">
    <text evidence="3">The sequence shown here is derived from an EMBL/GenBank/DDBJ whole genome shotgun (WGS) entry which is preliminary data.</text>
</comment>
<dbReference type="PANTHER" id="PTHR35043">
    <property type="entry name" value="TRANSCRIPTION FACTOR DOMAIN-CONTAINING PROTEIN"/>
    <property type="match status" value="1"/>
</dbReference>
<evidence type="ECO:0000313" key="3">
    <source>
        <dbReference type="EMBL" id="KAK7021839.1"/>
    </source>
</evidence>
<dbReference type="EMBL" id="JAYKXP010000161">
    <property type="protein sequence ID" value="KAK7021839.1"/>
    <property type="molecule type" value="Genomic_DNA"/>
</dbReference>
<name>A0AAW0B8J0_9AGAR</name>
<feature type="transmembrane region" description="Helical" evidence="2">
    <location>
        <begin position="375"/>
        <end position="400"/>
    </location>
</feature>
<keyword evidence="2" id="KW-1133">Transmembrane helix</keyword>
<reference evidence="3 4" key="1">
    <citation type="submission" date="2024-01" db="EMBL/GenBank/DDBJ databases">
        <title>A draft genome for a cacao thread blight-causing isolate of Paramarasmius palmivorus.</title>
        <authorList>
            <person name="Baruah I.K."/>
            <person name="Bukari Y."/>
            <person name="Amoako-Attah I."/>
            <person name="Meinhardt L.W."/>
            <person name="Bailey B.A."/>
            <person name="Cohen S.P."/>
        </authorList>
    </citation>
    <scope>NUCLEOTIDE SEQUENCE [LARGE SCALE GENOMIC DNA]</scope>
    <source>
        <strain evidence="3 4">GH-12</strain>
    </source>
</reference>
<feature type="transmembrane region" description="Helical" evidence="2">
    <location>
        <begin position="262"/>
        <end position="286"/>
    </location>
</feature>
<feature type="transmembrane region" description="Helical" evidence="2">
    <location>
        <begin position="307"/>
        <end position="330"/>
    </location>
</feature>
<feature type="compositionally biased region" description="Basic and acidic residues" evidence="1">
    <location>
        <begin position="113"/>
        <end position="129"/>
    </location>
</feature>
<protein>
    <submittedName>
        <fullName evidence="3">Uncharacterized protein</fullName>
    </submittedName>
</protein>